<name>A0A8X6KC13_TRICU</name>
<proteinExistence type="predicted"/>
<reference evidence="2" key="1">
    <citation type="submission" date="2020-07" db="EMBL/GenBank/DDBJ databases">
        <title>Multicomponent nature underlies the extraordinary mechanical properties of spider dragline silk.</title>
        <authorList>
            <person name="Kono N."/>
            <person name="Nakamura H."/>
            <person name="Mori M."/>
            <person name="Yoshida Y."/>
            <person name="Ohtoshi R."/>
            <person name="Malay A.D."/>
            <person name="Moran D.A.P."/>
            <person name="Tomita M."/>
            <person name="Numata K."/>
            <person name="Arakawa K."/>
        </authorList>
    </citation>
    <scope>NUCLEOTIDE SEQUENCE</scope>
</reference>
<dbReference type="Proteomes" id="UP000887116">
    <property type="component" value="Unassembled WGS sequence"/>
</dbReference>
<evidence type="ECO:0000313" key="2">
    <source>
        <dbReference type="EMBL" id="GFQ68461.1"/>
    </source>
</evidence>
<comment type="caution">
    <text evidence="2">The sequence shown here is derived from an EMBL/GenBank/DDBJ whole genome shotgun (WGS) entry which is preliminary data.</text>
</comment>
<evidence type="ECO:0000313" key="3">
    <source>
        <dbReference type="Proteomes" id="UP000887116"/>
    </source>
</evidence>
<protein>
    <submittedName>
        <fullName evidence="2">Uncharacterized protein</fullName>
    </submittedName>
</protein>
<dbReference type="AlphaFoldDB" id="A0A8X6KC13"/>
<gene>
    <name evidence="2" type="ORF">TNCT_126051</name>
</gene>
<evidence type="ECO:0000256" key="1">
    <source>
        <dbReference type="SAM" id="MobiDB-lite"/>
    </source>
</evidence>
<dbReference type="EMBL" id="BMAO01000673">
    <property type="protein sequence ID" value="GFQ68461.1"/>
    <property type="molecule type" value="Genomic_DNA"/>
</dbReference>
<feature type="compositionally biased region" description="Basic and acidic residues" evidence="1">
    <location>
        <begin position="81"/>
        <end position="93"/>
    </location>
</feature>
<feature type="region of interest" description="Disordered" evidence="1">
    <location>
        <begin position="70"/>
        <end position="93"/>
    </location>
</feature>
<organism evidence="2 3">
    <name type="scientific">Trichonephila clavata</name>
    <name type="common">Joro spider</name>
    <name type="synonym">Nephila clavata</name>
    <dbReference type="NCBI Taxonomy" id="2740835"/>
    <lineage>
        <taxon>Eukaryota</taxon>
        <taxon>Metazoa</taxon>
        <taxon>Ecdysozoa</taxon>
        <taxon>Arthropoda</taxon>
        <taxon>Chelicerata</taxon>
        <taxon>Arachnida</taxon>
        <taxon>Araneae</taxon>
        <taxon>Araneomorphae</taxon>
        <taxon>Entelegynae</taxon>
        <taxon>Araneoidea</taxon>
        <taxon>Nephilidae</taxon>
        <taxon>Trichonephila</taxon>
    </lineage>
</organism>
<keyword evidence="3" id="KW-1185">Reference proteome</keyword>
<sequence>MRLTPTSNLAYLFTFEQVPMEQKSSKRQLNLIMNSHRSYDKAWNAPAPTVCFPHTNFFLHMAALWSTEKNNEQHATSCSNRSKDIRKETPREP</sequence>
<accession>A0A8X6KC13</accession>